<evidence type="ECO:0000256" key="3">
    <source>
        <dbReference type="ARBA" id="ARBA00022692"/>
    </source>
</evidence>
<evidence type="ECO:0000256" key="1">
    <source>
        <dbReference type="ARBA" id="ARBA00004127"/>
    </source>
</evidence>
<feature type="transmembrane region" description="Helical" evidence="6">
    <location>
        <begin position="250"/>
        <end position="272"/>
    </location>
</feature>
<dbReference type="EnsemblMetazoa" id="tetur26g01550.1">
    <property type="protein sequence ID" value="tetur26g01550.1"/>
    <property type="gene ID" value="tetur26g01550"/>
</dbReference>
<comment type="subcellular location">
    <subcellularLocation>
        <location evidence="1">Endomembrane system</location>
        <topology evidence="1">Multi-pass membrane protein</topology>
    </subcellularLocation>
</comment>
<dbReference type="GO" id="GO:0012505">
    <property type="term" value="C:endomembrane system"/>
    <property type="evidence" value="ECO:0007669"/>
    <property type="project" value="UniProtKB-SubCell"/>
</dbReference>
<feature type="transmembrane region" description="Helical" evidence="6">
    <location>
        <begin position="374"/>
        <end position="393"/>
    </location>
</feature>
<feature type="transmembrane region" description="Helical" evidence="6">
    <location>
        <begin position="104"/>
        <end position="124"/>
    </location>
</feature>
<feature type="transmembrane region" description="Helical" evidence="6">
    <location>
        <begin position="161"/>
        <end position="177"/>
    </location>
</feature>
<feature type="transmembrane region" description="Helical" evidence="6">
    <location>
        <begin position="76"/>
        <end position="97"/>
    </location>
</feature>
<reference evidence="8" key="2">
    <citation type="submission" date="2015-06" db="UniProtKB">
        <authorList>
            <consortium name="EnsemblMetazoa"/>
        </authorList>
    </citation>
    <scope>IDENTIFICATION</scope>
</reference>
<protein>
    <recommendedName>
        <fullName evidence="7">Transmembrane protein 135 N-terminal domain-containing protein</fullName>
    </recommendedName>
</protein>
<comment type="similarity">
    <text evidence="2">Belongs to the TMEM135 family.</text>
</comment>
<organism evidence="8 9">
    <name type="scientific">Tetranychus urticae</name>
    <name type="common">Two-spotted spider mite</name>
    <dbReference type="NCBI Taxonomy" id="32264"/>
    <lineage>
        <taxon>Eukaryota</taxon>
        <taxon>Metazoa</taxon>
        <taxon>Ecdysozoa</taxon>
        <taxon>Arthropoda</taxon>
        <taxon>Chelicerata</taxon>
        <taxon>Arachnida</taxon>
        <taxon>Acari</taxon>
        <taxon>Acariformes</taxon>
        <taxon>Trombidiformes</taxon>
        <taxon>Prostigmata</taxon>
        <taxon>Eleutherengona</taxon>
        <taxon>Raphignathae</taxon>
        <taxon>Tetranychoidea</taxon>
        <taxon>Tetranychidae</taxon>
        <taxon>Tetranychus</taxon>
    </lineage>
</organism>
<feature type="domain" description="Transmembrane protein 135 N-terminal" evidence="7">
    <location>
        <begin position="18"/>
        <end position="150"/>
    </location>
</feature>
<dbReference type="PANTHER" id="PTHR12459">
    <property type="entry name" value="TRANSMEMBRANE PROTEIN 135-RELATED"/>
    <property type="match status" value="1"/>
</dbReference>
<dbReference type="AlphaFoldDB" id="T1KXV9"/>
<dbReference type="EMBL" id="CAEY01000697">
    <property type="status" value="NOT_ANNOTATED_CDS"/>
    <property type="molecule type" value="Genomic_DNA"/>
</dbReference>
<evidence type="ECO:0000256" key="6">
    <source>
        <dbReference type="SAM" id="Phobius"/>
    </source>
</evidence>
<feature type="transmembrane region" description="Helical" evidence="6">
    <location>
        <begin position="293"/>
        <end position="311"/>
    </location>
</feature>
<evidence type="ECO:0000256" key="5">
    <source>
        <dbReference type="ARBA" id="ARBA00023136"/>
    </source>
</evidence>
<dbReference type="HOGENOM" id="CLU_046474_0_0_1"/>
<evidence type="ECO:0000313" key="9">
    <source>
        <dbReference type="Proteomes" id="UP000015104"/>
    </source>
</evidence>
<keyword evidence="3 6" id="KW-0812">Transmembrane</keyword>
<accession>T1KXV9</accession>
<name>T1KXV9_TETUR</name>
<evidence type="ECO:0000256" key="2">
    <source>
        <dbReference type="ARBA" id="ARBA00008924"/>
    </source>
</evidence>
<sequence length="460" mass="51300">MLSKLWDKLFLPEWSFKYNCYETAHTWTPHCSVASWEIGSSAFQEGLKMYSALNAVQFILARKYTSDALLKAIGNALNSSTFLGVNGFLTFSLFCGLRAASGKFYYSLVAFLPSFLAAYAAIHIERPHRRSALALYLINIASECLYRVAIKRKLFKPIPNGEIMLFTTSMTILMYLYRTRGLGNDPISLLIKGLIGREESKSGLARAAVVTSNGCNNKQFLPTKQSFLWSLLTTSHPTCPHKTYSSCFTYIAHGLIKSFGLTWSILTLISSVKNPSRLMKDPSIVLRAARNSKNVRFAGFLGLFVATFRLVNCTLRTSCNGSAGWHAALAGSLASLTMTLSPNSTISTYVTWKCIENVYCLGYANGLLPDPVNIIPIIYAACVSIIFYCGVLSPDTVRPSYVKFMDSVTRQRIHQFNRNVLAVFRTGAEKGYEDYVPNLDPNFCTKAFLETNYLWMLSVN</sequence>
<proteinExistence type="inferred from homology"/>
<dbReference type="eggNOG" id="KOG1398">
    <property type="taxonomic scope" value="Eukaryota"/>
</dbReference>
<dbReference type="Pfam" id="PF15982">
    <property type="entry name" value="TMEM135_C_rich"/>
    <property type="match status" value="1"/>
</dbReference>
<evidence type="ECO:0000259" key="7">
    <source>
        <dbReference type="Pfam" id="PF15982"/>
    </source>
</evidence>
<keyword evidence="4 6" id="KW-1133">Transmembrane helix</keyword>
<dbReference type="PANTHER" id="PTHR12459:SF15">
    <property type="entry name" value="TRANSMEMBRANE PROTEIN 135"/>
    <property type="match status" value="1"/>
</dbReference>
<evidence type="ECO:0000313" key="8">
    <source>
        <dbReference type="EnsemblMetazoa" id="tetur26g01550.1"/>
    </source>
</evidence>
<reference evidence="9" key="1">
    <citation type="submission" date="2011-08" db="EMBL/GenBank/DDBJ databases">
        <authorList>
            <person name="Rombauts S."/>
        </authorList>
    </citation>
    <scope>NUCLEOTIDE SEQUENCE</scope>
    <source>
        <strain evidence="9">London</strain>
    </source>
</reference>
<dbReference type="Proteomes" id="UP000015104">
    <property type="component" value="Unassembled WGS sequence"/>
</dbReference>
<dbReference type="InterPro" id="IPR031926">
    <property type="entry name" value="TMEM135_N"/>
</dbReference>
<keyword evidence="9" id="KW-1185">Reference proteome</keyword>
<dbReference type="InterPro" id="IPR026749">
    <property type="entry name" value="Tmem135"/>
</dbReference>
<evidence type="ECO:0000256" key="4">
    <source>
        <dbReference type="ARBA" id="ARBA00022989"/>
    </source>
</evidence>
<keyword evidence="5 6" id="KW-0472">Membrane</keyword>